<dbReference type="SUPFAM" id="SSF53187">
    <property type="entry name" value="Zn-dependent exopeptidases"/>
    <property type="match status" value="1"/>
</dbReference>
<evidence type="ECO:0000259" key="15">
    <source>
        <dbReference type="Pfam" id="PF07687"/>
    </source>
</evidence>
<dbReference type="GO" id="GO:0046872">
    <property type="term" value="F:metal ion binding"/>
    <property type="evidence" value="ECO:0007669"/>
    <property type="project" value="UniProtKB-KW"/>
</dbReference>
<dbReference type="GO" id="GO:0009089">
    <property type="term" value="P:lysine biosynthetic process via diaminopimelate"/>
    <property type="evidence" value="ECO:0007669"/>
    <property type="project" value="UniProtKB-UniPathway"/>
</dbReference>
<evidence type="ECO:0000256" key="12">
    <source>
        <dbReference type="ARBA" id="ARBA00022833"/>
    </source>
</evidence>
<evidence type="ECO:0000256" key="13">
    <source>
        <dbReference type="ARBA" id="ARBA00023285"/>
    </source>
</evidence>
<feature type="domain" description="Peptidase M20 dimerisation" evidence="15">
    <location>
        <begin position="173"/>
        <end position="279"/>
    </location>
</feature>
<accession>A0A5A7MSR5</accession>
<dbReference type="Proteomes" id="UP000322084">
    <property type="component" value="Unassembled WGS sequence"/>
</dbReference>
<dbReference type="Gene3D" id="3.40.630.10">
    <property type="entry name" value="Zn peptidases"/>
    <property type="match status" value="1"/>
</dbReference>
<dbReference type="InterPro" id="IPR050072">
    <property type="entry name" value="Peptidase_M20A"/>
</dbReference>
<dbReference type="NCBIfam" id="NF005710">
    <property type="entry name" value="PRK07522.1"/>
    <property type="match status" value="1"/>
</dbReference>
<evidence type="ECO:0000256" key="9">
    <source>
        <dbReference type="ARBA" id="ARBA00022605"/>
    </source>
</evidence>
<dbReference type="EC" id="3.5.1.18" evidence="5"/>
<keyword evidence="12" id="KW-0862">Zinc</keyword>
<dbReference type="AlphaFoldDB" id="A0A5A7MSR5"/>
<comment type="caution">
    <text evidence="16">The sequence shown here is derived from an EMBL/GenBank/DDBJ whole genome shotgun (WGS) entry which is preliminary data.</text>
</comment>
<keyword evidence="10" id="KW-0479">Metal-binding</keyword>
<comment type="pathway">
    <text evidence="3">Amino-acid biosynthesis; L-lysine biosynthesis via DAP pathway; LL-2,6-diaminopimelate from (S)-tetrahydrodipicolinate (succinylase route): step 3/3.</text>
</comment>
<name>A0A5A7MSR5_9PROT</name>
<evidence type="ECO:0000256" key="14">
    <source>
        <dbReference type="ARBA" id="ARBA00051301"/>
    </source>
</evidence>
<dbReference type="Pfam" id="PF01546">
    <property type="entry name" value="Peptidase_M20"/>
    <property type="match status" value="1"/>
</dbReference>
<dbReference type="GO" id="GO:0006526">
    <property type="term" value="P:L-arginine biosynthetic process"/>
    <property type="evidence" value="ECO:0007669"/>
    <property type="project" value="UniProtKB-KW"/>
</dbReference>
<dbReference type="Pfam" id="PF07687">
    <property type="entry name" value="M20_dimer"/>
    <property type="match status" value="1"/>
</dbReference>
<comment type="cofactor">
    <cofactor evidence="1">
        <name>Co(2+)</name>
        <dbReference type="ChEBI" id="CHEBI:48828"/>
    </cofactor>
</comment>
<evidence type="ECO:0000256" key="11">
    <source>
        <dbReference type="ARBA" id="ARBA00022801"/>
    </source>
</evidence>
<keyword evidence="13" id="KW-0170">Cobalt</keyword>
<proteinExistence type="inferred from homology"/>
<comment type="catalytic activity">
    <reaction evidence="14">
        <text>N-succinyl-(2S,6S)-2,6-diaminopimelate + H2O = (2S,6S)-2,6-diaminopimelate + succinate</text>
        <dbReference type="Rhea" id="RHEA:22608"/>
        <dbReference type="ChEBI" id="CHEBI:15377"/>
        <dbReference type="ChEBI" id="CHEBI:30031"/>
        <dbReference type="ChEBI" id="CHEBI:57609"/>
        <dbReference type="ChEBI" id="CHEBI:58087"/>
        <dbReference type="EC" id="3.5.1.18"/>
    </reaction>
</comment>
<evidence type="ECO:0000256" key="7">
    <source>
        <dbReference type="ARBA" id="ARBA00022490"/>
    </source>
</evidence>
<protein>
    <recommendedName>
        <fullName evidence="6">Probable succinyl-diaminopimelate desuccinylase</fullName>
        <ecNumber evidence="5">3.5.1.18</ecNumber>
    </recommendedName>
</protein>
<evidence type="ECO:0000256" key="4">
    <source>
        <dbReference type="ARBA" id="ARBA00005691"/>
    </source>
</evidence>
<reference evidence="16 17" key="1">
    <citation type="submission" date="2019-09" db="EMBL/GenBank/DDBJ databases">
        <title>NBRP : Genome information of microbial organism related human and environment.</title>
        <authorList>
            <person name="Hattori M."/>
            <person name="Oshima K."/>
            <person name="Inaba H."/>
            <person name="Suda W."/>
            <person name="Sakamoto M."/>
            <person name="Iino T."/>
            <person name="Kitahara M."/>
            <person name="Oshida Y."/>
            <person name="Iida T."/>
            <person name="Kudo T."/>
            <person name="Itoh T."/>
            <person name="Ohkuma M."/>
        </authorList>
    </citation>
    <scope>NUCLEOTIDE SEQUENCE [LARGE SCALE GENOMIC DNA]</scope>
    <source>
        <strain evidence="16 17">Hi-2</strain>
    </source>
</reference>
<sequence>MQPMDTPLEIIKHLISFPTISHNSNMDLIAYVRGLLAEHGITAQLFENPEGTKANLLASFGPRDTPGLLISGHTDVVPVLGQTWSRDPFEATIHEGRLFGRGACDMKGFIGLALALIPRLAKADLKMPVHLALSYDEEVGCAGVRSLVDHLAHLPVKPRFALVGEPTSMKIVTAHKGICVQRITITGKAAHSSLPDEGANALFAAGDLLGFLSKMATDLREIRDERFEPAFTSINIGQISGGNAVNIIADHAVIDWEFRPIPEADPDALLAKIKDYAQSVVLPKLRATAPQCDIRFETIAQAPALDAAGSEDAEAVMRKLTGANESHAVSFTTEAGLFQKISGIPAIVCGPGSIEQAHKPDEYVSLDQLGRAQRLLSALVDWAERGQAESAL</sequence>
<gene>
    <name evidence="16" type="ORF">JCM17844_23510</name>
</gene>
<evidence type="ECO:0000256" key="6">
    <source>
        <dbReference type="ARBA" id="ARBA00016853"/>
    </source>
</evidence>
<dbReference type="EMBL" id="BKCL01000008">
    <property type="protein sequence ID" value="GEQ98714.1"/>
    <property type="molecule type" value="Genomic_DNA"/>
</dbReference>
<comment type="similarity">
    <text evidence="4">Belongs to the peptidase M20A family. ArgE subfamily.</text>
</comment>
<dbReference type="GO" id="GO:0008777">
    <property type="term" value="F:acetylornithine deacetylase activity"/>
    <property type="evidence" value="ECO:0007669"/>
    <property type="project" value="TreeGrafter"/>
</dbReference>
<dbReference type="InterPro" id="IPR011650">
    <property type="entry name" value="Peptidase_M20_dimer"/>
</dbReference>
<dbReference type="NCBIfam" id="TIGR01892">
    <property type="entry name" value="AcOrn-deacetyl"/>
    <property type="match status" value="1"/>
</dbReference>
<dbReference type="InterPro" id="IPR010182">
    <property type="entry name" value="ArgE/DapE"/>
</dbReference>
<keyword evidence="8" id="KW-0055">Arginine biosynthesis</keyword>
<evidence type="ECO:0000313" key="16">
    <source>
        <dbReference type="EMBL" id="GEQ98714.1"/>
    </source>
</evidence>
<evidence type="ECO:0000313" key="17">
    <source>
        <dbReference type="Proteomes" id="UP000322084"/>
    </source>
</evidence>
<organism evidence="16 17">
    <name type="scientific">Iodidimonas gelatinilytica</name>
    <dbReference type="NCBI Taxonomy" id="1236966"/>
    <lineage>
        <taxon>Bacteria</taxon>
        <taxon>Pseudomonadati</taxon>
        <taxon>Pseudomonadota</taxon>
        <taxon>Alphaproteobacteria</taxon>
        <taxon>Iodidimonadales</taxon>
        <taxon>Iodidimonadaceae</taxon>
        <taxon>Iodidimonas</taxon>
    </lineage>
</organism>
<dbReference type="InterPro" id="IPR001261">
    <property type="entry name" value="ArgE/DapE_CS"/>
</dbReference>
<keyword evidence="7" id="KW-0963">Cytoplasm</keyword>
<keyword evidence="9" id="KW-0028">Amino-acid biosynthesis</keyword>
<evidence type="ECO:0000256" key="1">
    <source>
        <dbReference type="ARBA" id="ARBA00001941"/>
    </source>
</evidence>
<evidence type="ECO:0000256" key="5">
    <source>
        <dbReference type="ARBA" id="ARBA00011921"/>
    </source>
</evidence>
<keyword evidence="11" id="KW-0378">Hydrolase</keyword>
<dbReference type="InterPro" id="IPR036264">
    <property type="entry name" value="Bact_exopeptidase_dim_dom"/>
</dbReference>
<dbReference type="NCBIfam" id="TIGR01910">
    <property type="entry name" value="DapE-ArgE"/>
    <property type="match status" value="1"/>
</dbReference>
<dbReference type="InterPro" id="IPR002933">
    <property type="entry name" value="Peptidase_M20"/>
</dbReference>
<dbReference type="PANTHER" id="PTHR43808">
    <property type="entry name" value="ACETYLORNITHINE DEACETYLASE"/>
    <property type="match status" value="1"/>
</dbReference>
<dbReference type="UniPathway" id="UPA00034">
    <property type="reaction ID" value="UER00021"/>
</dbReference>
<evidence type="ECO:0000256" key="2">
    <source>
        <dbReference type="ARBA" id="ARBA00001947"/>
    </source>
</evidence>
<dbReference type="InterPro" id="IPR010169">
    <property type="entry name" value="AcOrn-deacetyl"/>
</dbReference>
<comment type="cofactor">
    <cofactor evidence="2">
        <name>Zn(2+)</name>
        <dbReference type="ChEBI" id="CHEBI:29105"/>
    </cofactor>
</comment>
<dbReference type="PROSITE" id="PS00758">
    <property type="entry name" value="ARGE_DAPE_CPG2_1"/>
    <property type="match status" value="1"/>
</dbReference>
<dbReference type="CDD" id="cd03894">
    <property type="entry name" value="M20_ArgE"/>
    <property type="match status" value="1"/>
</dbReference>
<dbReference type="Gene3D" id="3.30.70.360">
    <property type="match status" value="1"/>
</dbReference>
<dbReference type="PANTHER" id="PTHR43808:SF31">
    <property type="entry name" value="N-ACETYL-L-CITRULLINE DEACETYLASE"/>
    <property type="match status" value="1"/>
</dbReference>
<dbReference type="GO" id="GO:0009014">
    <property type="term" value="F:succinyl-diaminopimelate desuccinylase activity"/>
    <property type="evidence" value="ECO:0007669"/>
    <property type="project" value="UniProtKB-EC"/>
</dbReference>
<evidence type="ECO:0000256" key="8">
    <source>
        <dbReference type="ARBA" id="ARBA00022571"/>
    </source>
</evidence>
<evidence type="ECO:0000256" key="10">
    <source>
        <dbReference type="ARBA" id="ARBA00022723"/>
    </source>
</evidence>
<dbReference type="SUPFAM" id="SSF55031">
    <property type="entry name" value="Bacterial exopeptidase dimerisation domain"/>
    <property type="match status" value="1"/>
</dbReference>
<evidence type="ECO:0000256" key="3">
    <source>
        <dbReference type="ARBA" id="ARBA00005130"/>
    </source>
</evidence>